<gene>
    <name evidence="2" type="ORF">C1881_05185</name>
</gene>
<dbReference type="Gene3D" id="3.20.20.140">
    <property type="entry name" value="Metal-dependent hydrolases"/>
    <property type="match status" value="1"/>
</dbReference>
<comment type="caution">
    <text evidence="2">The sequence shown here is derived from an EMBL/GenBank/DDBJ whole genome shotgun (WGS) entry which is preliminary data.</text>
</comment>
<name>A0A369LKB5_9ACTN</name>
<accession>A0A369LKB5</accession>
<evidence type="ECO:0000313" key="3">
    <source>
        <dbReference type="Proteomes" id="UP000253975"/>
    </source>
</evidence>
<keyword evidence="2" id="KW-0378">Hydrolase</keyword>
<dbReference type="InterPro" id="IPR032466">
    <property type="entry name" value="Metal_Hydrolase"/>
</dbReference>
<dbReference type="RefSeq" id="WP_114615476.1">
    <property type="nucleotide sequence ID" value="NZ_PPTO01000007.1"/>
</dbReference>
<dbReference type="InterPro" id="IPR006680">
    <property type="entry name" value="Amidohydro-rel"/>
</dbReference>
<dbReference type="Proteomes" id="UP000253975">
    <property type="component" value="Unassembled WGS sequence"/>
</dbReference>
<evidence type="ECO:0000313" key="2">
    <source>
        <dbReference type="EMBL" id="RDB58676.1"/>
    </source>
</evidence>
<dbReference type="PANTHER" id="PTHR43135:SF3">
    <property type="entry name" value="ALPHA-D-RIBOSE 1-METHYLPHOSPHONATE 5-TRIPHOSPHATE DIPHOSPHATASE"/>
    <property type="match status" value="1"/>
</dbReference>
<dbReference type="InterPro" id="IPR051781">
    <property type="entry name" value="Metallo-dep_Hydrolase"/>
</dbReference>
<dbReference type="InterPro" id="IPR011059">
    <property type="entry name" value="Metal-dep_hydrolase_composite"/>
</dbReference>
<dbReference type="PANTHER" id="PTHR43135">
    <property type="entry name" value="ALPHA-D-RIBOSE 1-METHYLPHOSPHONATE 5-TRIPHOSPHATE DIPHOSPHATASE"/>
    <property type="match status" value="1"/>
</dbReference>
<dbReference type="AlphaFoldDB" id="A0A369LKB5"/>
<feature type="domain" description="Amidohydrolase-related" evidence="1">
    <location>
        <begin position="57"/>
        <end position="412"/>
    </location>
</feature>
<organism evidence="2 3">
    <name type="scientific">Slackia isoflavoniconvertens</name>
    <dbReference type="NCBI Taxonomy" id="572010"/>
    <lineage>
        <taxon>Bacteria</taxon>
        <taxon>Bacillati</taxon>
        <taxon>Actinomycetota</taxon>
        <taxon>Coriobacteriia</taxon>
        <taxon>Eggerthellales</taxon>
        <taxon>Eggerthellaceae</taxon>
        <taxon>Slackia</taxon>
    </lineage>
</organism>
<evidence type="ECO:0000259" key="1">
    <source>
        <dbReference type="Pfam" id="PF01979"/>
    </source>
</evidence>
<dbReference type="GO" id="GO:0016810">
    <property type="term" value="F:hydrolase activity, acting on carbon-nitrogen (but not peptide) bonds"/>
    <property type="evidence" value="ECO:0007669"/>
    <property type="project" value="InterPro"/>
</dbReference>
<proteinExistence type="predicted"/>
<dbReference type="EMBL" id="PPTO01000007">
    <property type="protein sequence ID" value="RDB58676.1"/>
    <property type="molecule type" value="Genomic_DNA"/>
</dbReference>
<protein>
    <submittedName>
        <fullName evidence="2">Amidohydrolase</fullName>
    </submittedName>
</protein>
<dbReference type="SUPFAM" id="SSF51338">
    <property type="entry name" value="Composite domain of metallo-dependent hydrolases"/>
    <property type="match status" value="1"/>
</dbReference>
<dbReference type="CDD" id="cd01299">
    <property type="entry name" value="Met_dep_hydrolase_A"/>
    <property type="match status" value="1"/>
</dbReference>
<sequence>MSYAFIHATVLDGTEKMKPAPDTTVLVDDEGKIVEVGPTAKVKMRGGEQIVDLQGKYLMPGLINMHVHLVGDGTPRSSSNAEGAVQKVTGNPVGMAILRHMLKASLKNQLASGVTTVRSVGDPGYADIQVRDQIKSGKFQGPRLIASGCGITVPEGHARLFAKKATTPEGGRALVHEHFSNGADQIKLFITGGVFDAEVEGEPGVLRMPLDIAQAVCDEAHKLGLRTSAHIESTEGVEVGLKAGVDTIEHGAPLTDELLKLFKKNGLGNASSLTCTLSPALPFAVLSPEKTHSTHVQKVNGRVVYEGVATATRQALANGIPVGLGTDSACPFVTHYDMWREVVYFQRHTGVTPEFALHTATLKNAQLLGVANETGSIETGKSADFIVLDTNPLDDLCALRNVEQVYMAGKPVKYKAKHLPKIDAELDGIMDGLDNDPFVGEWNIAEEKKPLNPFAKRGTKE</sequence>
<dbReference type="Pfam" id="PF01979">
    <property type="entry name" value="Amidohydro_1"/>
    <property type="match status" value="1"/>
</dbReference>
<dbReference type="InterPro" id="IPR057744">
    <property type="entry name" value="OTAase-like"/>
</dbReference>
<dbReference type="SUPFAM" id="SSF51556">
    <property type="entry name" value="Metallo-dependent hydrolases"/>
    <property type="match status" value="1"/>
</dbReference>
<dbReference type="Gene3D" id="2.30.40.10">
    <property type="entry name" value="Urease, subunit C, domain 1"/>
    <property type="match status" value="1"/>
</dbReference>
<reference evidence="2 3" key="1">
    <citation type="journal article" date="2018" name="Elife">
        <title>Discovery and characterization of a prevalent human gut bacterial enzyme sufficient for the inactivation of a family of plant toxins.</title>
        <authorList>
            <person name="Koppel N."/>
            <person name="Bisanz J.E."/>
            <person name="Pandelia M.E."/>
            <person name="Turnbaugh P.J."/>
            <person name="Balskus E.P."/>
        </authorList>
    </citation>
    <scope>NUCLEOTIDE SEQUENCE [LARGE SCALE GENOMIC DNA]</scope>
    <source>
        <strain evidence="2 3">OB21 GAM31</strain>
    </source>
</reference>